<evidence type="ECO:0000313" key="1">
    <source>
        <dbReference type="EMBL" id="QEE16336.1"/>
    </source>
</evidence>
<protein>
    <submittedName>
        <fullName evidence="1">Uncharacterized protein</fullName>
    </submittedName>
</protein>
<organism evidence="1 2">
    <name type="scientific">Promethearchaeum syntrophicum</name>
    <dbReference type="NCBI Taxonomy" id="2594042"/>
    <lineage>
        <taxon>Archaea</taxon>
        <taxon>Promethearchaeati</taxon>
        <taxon>Promethearchaeota</taxon>
        <taxon>Promethearchaeia</taxon>
        <taxon>Promethearchaeales</taxon>
        <taxon>Promethearchaeaceae</taxon>
        <taxon>Promethearchaeum</taxon>
    </lineage>
</organism>
<reference evidence="1 2" key="1">
    <citation type="journal article" date="2020" name="Nature">
        <title>Isolation of an archaeon at the prokaryote-eukaryote interface.</title>
        <authorList>
            <person name="Imachi H."/>
            <person name="Nobu M.K."/>
            <person name="Nakahara N."/>
            <person name="Morono Y."/>
            <person name="Ogawara M."/>
            <person name="Takaki Y."/>
            <person name="Takano Y."/>
            <person name="Uematsu K."/>
            <person name="Ikuta T."/>
            <person name="Ito M."/>
            <person name="Matsui Y."/>
            <person name="Miyazaki M."/>
            <person name="Murata K."/>
            <person name="Saito Y."/>
            <person name="Sakai S."/>
            <person name="Song C."/>
            <person name="Tasumi E."/>
            <person name="Yamanaka Y."/>
            <person name="Yamaguchi T."/>
            <person name="Kamagata Y."/>
            <person name="Tamaki H."/>
            <person name="Takai K."/>
        </authorList>
    </citation>
    <scope>NUCLEOTIDE SEQUENCE [LARGE SCALE GENOMIC DNA]</scope>
    <source>
        <strain evidence="1 2">MK-D1</strain>
    </source>
</reference>
<accession>A0A5B9DCB5</accession>
<reference evidence="1 2" key="2">
    <citation type="journal article" date="2024" name="Int. J. Syst. Evol. Microbiol.">
        <title>Promethearchaeum syntrophicum gen. nov., sp. nov., an anaerobic, obligately syntrophic archaeon, the first isolate of the lineage 'Asgard' archaea, and proposal of the new archaeal phylum Promethearchaeota phyl. nov. and kingdom Promethearchaeati regn. nov.</title>
        <authorList>
            <person name="Imachi H."/>
            <person name="Nobu M.K."/>
            <person name="Kato S."/>
            <person name="Takaki Y."/>
            <person name="Miyazaki M."/>
            <person name="Miyata M."/>
            <person name="Ogawara M."/>
            <person name="Saito Y."/>
            <person name="Sakai S."/>
            <person name="Tahara Y.O."/>
            <person name="Takano Y."/>
            <person name="Tasumi E."/>
            <person name="Uematsu K."/>
            <person name="Yoshimura T."/>
            <person name="Itoh T."/>
            <person name="Ohkuma M."/>
            <person name="Takai K."/>
        </authorList>
    </citation>
    <scope>NUCLEOTIDE SEQUENCE [LARGE SCALE GENOMIC DNA]</scope>
    <source>
        <strain evidence="1 2">MK-D1</strain>
    </source>
</reference>
<dbReference type="GeneID" id="41330154"/>
<proteinExistence type="predicted"/>
<name>A0A5B9DCB5_9ARCH</name>
<evidence type="ECO:0000313" key="2">
    <source>
        <dbReference type="Proteomes" id="UP000321408"/>
    </source>
</evidence>
<dbReference type="AlphaFoldDB" id="A0A5B9DCB5"/>
<sequence>MSSQNANYVVKMNTALSNKPFFVKITDPNISISRNFSEAIFVLRNTGRPLESDQFHQLFEHHQIFYSGKTVQKGEFFRDLSTISQNINEQNMTLVELDLVSSHSGGKNK</sequence>
<dbReference type="Proteomes" id="UP000321408">
    <property type="component" value="Chromosome"/>
</dbReference>
<keyword evidence="2" id="KW-1185">Reference proteome</keyword>
<dbReference type="KEGG" id="psyt:DSAG12_02166"/>
<gene>
    <name evidence="1" type="ORF">DSAG12_02166</name>
</gene>
<dbReference type="RefSeq" id="WP_147663219.1">
    <property type="nucleotide sequence ID" value="NZ_CP042905.2"/>
</dbReference>
<dbReference type="EMBL" id="CP042905">
    <property type="protein sequence ID" value="QEE16336.1"/>
    <property type="molecule type" value="Genomic_DNA"/>
</dbReference>